<evidence type="ECO:0000256" key="9">
    <source>
        <dbReference type="ARBA" id="ARBA00023136"/>
    </source>
</evidence>
<evidence type="ECO:0000256" key="4">
    <source>
        <dbReference type="ARBA" id="ARBA00022461"/>
    </source>
</evidence>
<keyword evidence="5 12" id="KW-0812">Transmembrane</keyword>
<keyword evidence="11 12" id="KW-0407">Ion channel</keyword>
<evidence type="ECO:0000256" key="3">
    <source>
        <dbReference type="ARBA" id="ARBA00022448"/>
    </source>
</evidence>
<gene>
    <name evidence="14" type="ORF">BINO364_LOCUS4100</name>
</gene>
<dbReference type="Gene3D" id="1.10.287.820">
    <property type="entry name" value="Acid-sensing ion channel domain"/>
    <property type="match status" value="1"/>
</dbReference>
<evidence type="ECO:0000313" key="14">
    <source>
        <dbReference type="EMBL" id="CAH0717503.1"/>
    </source>
</evidence>
<organism evidence="14 15">
    <name type="scientific">Brenthis ino</name>
    <name type="common">lesser marbled fritillary</name>
    <dbReference type="NCBI Taxonomy" id="405034"/>
    <lineage>
        <taxon>Eukaryota</taxon>
        <taxon>Metazoa</taxon>
        <taxon>Ecdysozoa</taxon>
        <taxon>Arthropoda</taxon>
        <taxon>Hexapoda</taxon>
        <taxon>Insecta</taxon>
        <taxon>Pterygota</taxon>
        <taxon>Neoptera</taxon>
        <taxon>Endopterygota</taxon>
        <taxon>Lepidoptera</taxon>
        <taxon>Glossata</taxon>
        <taxon>Ditrysia</taxon>
        <taxon>Papilionoidea</taxon>
        <taxon>Nymphalidae</taxon>
        <taxon>Heliconiinae</taxon>
        <taxon>Argynnini</taxon>
        <taxon>Brenthis</taxon>
    </lineage>
</organism>
<keyword evidence="8 12" id="KW-0406">Ion transport</keyword>
<keyword evidence="6 13" id="KW-1133">Transmembrane helix</keyword>
<evidence type="ECO:0000256" key="8">
    <source>
        <dbReference type="ARBA" id="ARBA00023065"/>
    </source>
</evidence>
<evidence type="ECO:0000256" key="5">
    <source>
        <dbReference type="ARBA" id="ARBA00022692"/>
    </source>
</evidence>
<accession>A0A8J9V8X2</accession>
<reference evidence="14" key="1">
    <citation type="submission" date="2021-12" db="EMBL/GenBank/DDBJ databases">
        <authorList>
            <person name="Martin H S."/>
        </authorList>
    </citation>
    <scope>NUCLEOTIDE SEQUENCE</scope>
</reference>
<evidence type="ECO:0000256" key="2">
    <source>
        <dbReference type="ARBA" id="ARBA00007193"/>
    </source>
</evidence>
<name>A0A8J9V8X2_9NEOP</name>
<comment type="similarity">
    <text evidence="2 12">Belongs to the amiloride-sensitive sodium channel (TC 1.A.6) family.</text>
</comment>
<dbReference type="GO" id="GO:0005886">
    <property type="term" value="C:plasma membrane"/>
    <property type="evidence" value="ECO:0007669"/>
    <property type="project" value="TreeGrafter"/>
</dbReference>
<evidence type="ECO:0000256" key="12">
    <source>
        <dbReference type="RuleBase" id="RU000679"/>
    </source>
</evidence>
<evidence type="ECO:0000313" key="15">
    <source>
        <dbReference type="Proteomes" id="UP000838878"/>
    </source>
</evidence>
<dbReference type="Pfam" id="PF00858">
    <property type="entry name" value="ASC"/>
    <property type="match status" value="1"/>
</dbReference>
<evidence type="ECO:0000256" key="11">
    <source>
        <dbReference type="ARBA" id="ARBA00023303"/>
    </source>
</evidence>
<protein>
    <submittedName>
        <fullName evidence="14">Uncharacterized protein</fullName>
    </submittedName>
</protein>
<dbReference type="EMBL" id="OV170232">
    <property type="protein sequence ID" value="CAH0717503.1"/>
    <property type="molecule type" value="Genomic_DNA"/>
</dbReference>
<keyword evidence="4 12" id="KW-0894">Sodium channel</keyword>
<dbReference type="PANTHER" id="PTHR11690:SF300">
    <property type="entry name" value="PICKPOCKET PROTEIN 19"/>
    <property type="match status" value="1"/>
</dbReference>
<comment type="subcellular location">
    <subcellularLocation>
        <location evidence="1">Membrane</location>
        <topology evidence="1">Multi-pass membrane protein</topology>
    </subcellularLocation>
</comment>
<dbReference type="GO" id="GO:0015280">
    <property type="term" value="F:ligand-gated sodium channel activity"/>
    <property type="evidence" value="ECO:0007669"/>
    <property type="project" value="TreeGrafter"/>
</dbReference>
<dbReference type="Gene3D" id="1.10.287.770">
    <property type="entry name" value="YojJ-like"/>
    <property type="match status" value="1"/>
</dbReference>
<keyword evidence="3 12" id="KW-0813">Transport</keyword>
<dbReference type="PANTHER" id="PTHR11690">
    <property type="entry name" value="AMILORIDE-SENSITIVE SODIUM CHANNEL-RELATED"/>
    <property type="match status" value="1"/>
</dbReference>
<dbReference type="OrthoDB" id="5874059at2759"/>
<evidence type="ECO:0000256" key="1">
    <source>
        <dbReference type="ARBA" id="ARBA00004141"/>
    </source>
</evidence>
<keyword evidence="7" id="KW-0915">Sodium</keyword>
<evidence type="ECO:0000256" key="10">
    <source>
        <dbReference type="ARBA" id="ARBA00023201"/>
    </source>
</evidence>
<feature type="transmembrane region" description="Helical" evidence="13">
    <location>
        <begin position="20"/>
        <end position="38"/>
    </location>
</feature>
<feature type="transmembrane region" description="Helical" evidence="13">
    <location>
        <begin position="394"/>
        <end position="420"/>
    </location>
</feature>
<keyword evidence="10 12" id="KW-0739">Sodium transport</keyword>
<keyword evidence="15" id="KW-1185">Reference proteome</keyword>
<evidence type="ECO:0000256" key="7">
    <source>
        <dbReference type="ARBA" id="ARBA00023053"/>
    </source>
</evidence>
<sequence length="434" mass="50039">MLNEAQFHGAKRLTDSHFRFYWTLSLAMLFIAAVTVVYETIQRFFSDPTFIAKNESIDTSIQFPTVLICPEVSYPGHKIDKFISKINFPPSLNVSYIKGVLQQFSAFVSPDVVFNQEDLEKVQELLDFNNLDIHHAGLLLTPSCEETLLREMRENTIHVQNKGVYVDRLGFNNGLTIAVNQKEVDLANIDLLYKWVAIATGQHYVDITVNGTPISPGEEFWVGYSTLVMQVSDDAVSLSADQRKCRMAHEPLQYFPLYHKYYFILSSKLKRYKTALKSYCLLECEMRRTMKQCQCLKVVHPNIRGVPLCRANRLDCAKRASVSFAMNECNCPPTCNVEKDDSLLSTYQLMANSHTYDRFYEDLDLEQVSTVRVFVEKRNKKILQRRSYFNCFNLFSQLGGVFNVFFGCSILTMLELLLLASRAMRFCINKYRNI</sequence>
<dbReference type="InterPro" id="IPR001873">
    <property type="entry name" value="ENaC"/>
</dbReference>
<dbReference type="AlphaFoldDB" id="A0A8J9V8X2"/>
<feature type="non-terminal residue" evidence="14">
    <location>
        <position position="434"/>
    </location>
</feature>
<evidence type="ECO:0000256" key="13">
    <source>
        <dbReference type="SAM" id="Phobius"/>
    </source>
</evidence>
<keyword evidence="9 13" id="KW-0472">Membrane</keyword>
<evidence type="ECO:0000256" key="6">
    <source>
        <dbReference type="ARBA" id="ARBA00022989"/>
    </source>
</evidence>
<dbReference type="PRINTS" id="PR01078">
    <property type="entry name" value="AMINACHANNEL"/>
</dbReference>
<dbReference type="Proteomes" id="UP000838878">
    <property type="component" value="Chromosome 12"/>
</dbReference>
<proteinExistence type="inferred from homology"/>